<evidence type="ECO:0000256" key="7">
    <source>
        <dbReference type="ARBA" id="ARBA00022989"/>
    </source>
</evidence>
<keyword evidence="12" id="KW-1185">Reference proteome</keyword>
<keyword evidence="4" id="KW-1003">Cell membrane</keyword>
<evidence type="ECO:0000256" key="2">
    <source>
        <dbReference type="ARBA" id="ARBA00004651"/>
    </source>
</evidence>
<dbReference type="KEGG" id="ptc:phytr_5330"/>
<keyword evidence="6" id="KW-0029">Amino-acid transport</keyword>
<feature type="transmembrane region" description="Helical" evidence="9">
    <location>
        <begin position="85"/>
        <end position="105"/>
    </location>
</feature>
<name>A0A2P1P873_9RICK</name>
<dbReference type="Pfam" id="PF00892">
    <property type="entry name" value="EamA"/>
    <property type="match status" value="2"/>
</dbReference>
<keyword evidence="7 9" id="KW-1133">Transmembrane helix</keyword>
<evidence type="ECO:0000256" key="9">
    <source>
        <dbReference type="SAM" id="Phobius"/>
    </source>
</evidence>
<evidence type="ECO:0000259" key="10">
    <source>
        <dbReference type="Pfam" id="PF00892"/>
    </source>
</evidence>
<comment type="function">
    <text evidence="1">Transports S-adenosylmethionine.</text>
</comment>
<feature type="transmembrane region" description="Helical" evidence="9">
    <location>
        <begin position="55"/>
        <end position="79"/>
    </location>
</feature>
<dbReference type="Proteomes" id="UP000241762">
    <property type="component" value="Chromosome"/>
</dbReference>
<feature type="transmembrane region" description="Helical" evidence="9">
    <location>
        <begin position="112"/>
        <end position="130"/>
    </location>
</feature>
<protein>
    <recommendedName>
        <fullName evidence="3">S-adenosylmethionine uptake transporter</fullName>
    </recommendedName>
</protein>
<feature type="transmembrane region" description="Helical" evidence="9">
    <location>
        <begin position="208"/>
        <end position="226"/>
    </location>
</feature>
<dbReference type="GO" id="GO:0005886">
    <property type="term" value="C:plasma membrane"/>
    <property type="evidence" value="ECO:0007669"/>
    <property type="project" value="UniProtKB-SubCell"/>
</dbReference>
<keyword evidence="6" id="KW-0813">Transport</keyword>
<feature type="domain" description="EamA" evidence="10">
    <location>
        <begin position="2"/>
        <end position="129"/>
    </location>
</feature>
<gene>
    <name evidence="11" type="ORF">phytr_5330</name>
</gene>
<keyword evidence="5 9" id="KW-0812">Transmembrane</keyword>
<reference evidence="11 12" key="1">
    <citation type="submission" date="2018-03" db="EMBL/GenBank/DDBJ databases">
        <title>A gene transfer event suggests a long-term partnership between eustigmatophyte algae and a novel lineage of endosymbiotic bacteria.</title>
        <authorList>
            <person name="Yurchenko T."/>
            <person name="Sevcikova T."/>
            <person name="Pribyl P."/>
            <person name="El Karkouri K."/>
            <person name="Klimes V."/>
            <person name="Amaral R."/>
            <person name="Zbrankova V."/>
            <person name="Kim E."/>
            <person name="Raoult D."/>
            <person name="Santos L.M.A."/>
            <person name="Elias M."/>
        </authorList>
    </citation>
    <scope>NUCLEOTIDE SEQUENCE [LARGE SCALE GENOMIC DNA]</scope>
    <source>
        <strain evidence="11">CCALA 838</strain>
    </source>
</reference>
<comment type="subcellular location">
    <subcellularLocation>
        <location evidence="2">Cell membrane</location>
        <topology evidence="2">Multi-pass membrane protein</topology>
    </subcellularLocation>
</comment>
<feature type="transmembrane region" description="Helical" evidence="9">
    <location>
        <begin position="175"/>
        <end position="196"/>
    </location>
</feature>
<dbReference type="InterPro" id="IPR037185">
    <property type="entry name" value="EmrE-like"/>
</dbReference>
<feature type="domain" description="EamA" evidence="10">
    <location>
        <begin position="145"/>
        <end position="279"/>
    </location>
</feature>
<dbReference type="PANTHER" id="PTHR42920:SF11">
    <property type="entry name" value="INNER MEMBRANE PROTEIN YTFF"/>
    <property type="match status" value="1"/>
</dbReference>
<evidence type="ECO:0000256" key="4">
    <source>
        <dbReference type="ARBA" id="ARBA00022475"/>
    </source>
</evidence>
<feature type="transmembrane region" description="Helical" evidence="9">
    <location>
        <begin position="142"/>
        <end position="163"/>
    </location>
</feature>
<dbReference type="SUPFAM" id="SSF103481">
    <property type="entry name" value="Multidrug resistance efflux transporter EmrE"/>
    <property type="match status" value="1"/>
</dbReference>
<dbReference type="InterPro" id="IPR000620">
    <property type="entry name" value="EamA_dom"/>
</dbReference>
<evidence type="ECO:0000256" key="3">
    <source>
        <dbReference type="ARBA" id="ARBA00019341"/>
    </source>
</evidence>
<evidence type="ECO:0000256" key="8">
    <source>
        <dbReference type="ARBA" id="ARBA00023136"/>
    </source>
</evidence>
<feature type="transmembrane region" description="Helical" evidence="9">
    <location>
        <begin position="263"/>
        <end position="279"/>
    </location>
</feature>
<evidence type="ECO:0000256" key="5">
    <source>
        <dbReference type="ARBA" id="ARBA00022692"/>
    </source>
</evidence>
<sequence>MIYLIIVSVIWSLTFNLMNYPQPNLDPNFIVFLRILFPLPIFMFFINTTKLNKKLILGFVALGSIQYGVTYITFVKAYLYIDKDIHYAILFLSMVPIHIALIGMVYEGKLSYVNLFTSVASFLSILLIYNDHLRFNSKILESFAFAQIANFCFAYGQVTYKRIQEKLPGVKDSDVFALMLLGALIVVMIATTVSGGWNFLAQVSHKQFGVIFYFGTVVSGVCMFLWNKGACKVTDGTLAVMNNFKIPLGVLVSTILFQQKTDLTKAIASLAIILICVFIQQRYEKNRIITDQYSSVKT</sequence>
<evidence type="ECO:0000313" key="12">
    <source>
        <dbReference type="Proteomes" id="UP000241762"/>
    </source>
</evidence>
<feature type="transmembrane region" description="Helical" evidence="9">
    <location>
        <begin position="238"/>
        <end position="257"/>
    </location>
</feature>
<evidence type="ECO:0000256" key="1">
    <source>
        <dbReference type="ARBA" id="ARBA00004028"/>
    </source>
</evidence>
<dbReference type="AlphaFoldDB" id="A0A2P1P873"/>
<keyword evidence="8 9" id="KW-0472">Membrane</keyword>
<feature type="transmembrane region" description="Helical" evidence="9">
    <location>
        <begin position="29"/>
        <end position="48"/>
    </location>
</feature>
<accession>A0A2P1P873</accession>
<organism evidence="11 12">
    <name type="scientific">Candidatus Phycorickettsia trachydisci</name>
    <dbReference type="NCBI Taxonomy" id="2115978"/>
    <lineage>
        <taxon>Bacteria</taxon>
        <taxon>Pseudomonadati</taxon>
        <taxon>Pseudomonadota</taxon>
        <taxon>Alphaproteobacteria</taxon>
        <taxon>Rickettsiales</taxon>
        <taxon>Rickettsiaceae</taxon>
        <taxon>Candidatus Phycorickettsia</taxon>
    </lineage>
</organism>
<evidence type="ECO:0000256" key="6">
    <source>
        <dbReference type="ARBA" id="ARBA00022970"/>
    </source>
</evidence>
<dbReference type="EMBL" id="CP027845">
    <property type="protein sequence ID" value="AVP87478.1"/>
    <property type="molecule type" value="Genomic_DNA"/>
</dbReference>
<evidence type="ECO:0000313" key="11">
    <source>
        <dbReference type="EMBL" id="AVP87478.1"/>
    </source>
</evidence>
<dbReference type="PANTHER" id="PTHR42920">
    <property type="entry name" value="OS03G0707200 PROTEIN-RELATED"/>
    <property type="match status" value="1"/>
</dbReference>
<dbReference type="InterPro" id="IPR051258">
    <property type="entry name" value="Diverse_Substrate_Transporter"/>
</dbReference>
<proteinExistence type="predicted"/>